<keyword evidence="9 13" id="KW-0732">Signal</keyword>
<dbReference type="GO" id="GO:0006508">
    <property type="term" value="P:proteolysis"/>
    <property type="evidence" value="ECO:0007669"/>
    <property type="project" value="UniProtKB-KW"/>
</dbReference>
<evidence type="ECO:0000256" key="3">
    <source>
        <dbReference type="ARBA" id="ARBA00010136"/>
    </source>
</evidence>
<dbReference type="NCBIfam" id="TIGR04183">
    <property type="entry name" value="Por_Secre_tail"/>
    <property type="match status" value="1"/>
</dbReference>
<evidence type="ECO:0000256" key="4">
    <source>
        <dbReference type="ARBA" id="ARBA00012564"/>
    </source>
</evidence>
<dbReference type="Gene3D" id="1.10.390.10">
    <property type="entry name" value="Neutral Protease Domain 2"/>
    <property type="match status" value="1"/>
</dbReference>
<dbReference type="InterPro" id="IPR026444">
    <property type="entry name" value="Secre_tail"/>
</dbReference>
<feature type="chain" id="PRO_5011647687" description="Aminopeptidase N" evidence="13">
    <location>
        <begin position="37"/>
        <end position="656"/>
    </location>
</feature>
<dbReference type="GO" id="GO:0016285">
    <property type="term" value="F:alanyl aminopeptidase activity"/>
    <property type="evidence" value="ECO:0007669"/>
    <property type="project" value="UniProtKB-EC"/>
</dbReference>
<dbReference type="SUPFAM" id="SSF55486">
    <property type="entry name" value="Metalloproteases ('zincins'), catalytic domain"/>
    <property type="match status" value="1"/>
</dbReference>
<evidence type="ECO:0000256" key="8">
    <source>
        <dbReference type="ARBA" id="ARBA00022723"/>
    </source>
</evidence>
<dbReference type="STRING" id="913024.SAMN05421741_11270"/>
<dbReference type="Pfam" id="PF18962">
    <property type="entry name" value="Por_Secre_tail"/>
    <property type="match status" value="1"/>
</dbReference>
<dbReference type="InterPro" id="IPR001930">
    <property type="entry name" value="Peptidase_M1"/>
</dbReference>
<protein>
    <recommendedName>
        <fullName evidence="5">Aminopeptidase N</fullName>
        <ecNumber evidence="4">3.4.11.2</ecNumber>
    </recommendedName>
</protein>
<dbReference type="InterPro" id="IPR014782">
    <property type="entry name" value="Peptidase_M1_dom"/>
</dbReference>
<dbReference type="Pfam" id="PF17900">
    <property type="entry name" value="Peptidase_M1_N"/>
    <property type="match status" value="1"/>
</dbReference>
<dbReference type="GO" id="GO:0016020">
    <property type="term" value="C:membrane"/>
    <property type="evidence" value="ECO:0007669"/>
    <property type="project" value="TreeGrafter"/>
</dbReference>
<evidence type="ECO:0000259" key="15">
    <source>
        <dbReference type="Pfam" id="PF17900"/>
    </source>
</evidence>
<dbReference type="InterPro" id="IPR045357">
    <property type="entry name" value="Aminopeptidase_N-like_N"/>
</dbReference>
<evidence type="ECO:0000259" key="16">
    <source>
        <dbReference type="Pfam" id="PF18962"/>
    </source>
</evidence>
<keyword evidence="6" id="KW-0031">Aminopeptidase</keyword>
<dbReference type="GO" id="GO:0043171">
    <property type="term" value="P:peptide catabolic process"/>
    <property type="evidence" value="ECO:0007669"/>
    <property type="project" value="TreeGrafter"/>
</dbReference>
<dbReference type="GO" id="GO:0042277">
    <property type="term" value="F:peptide binding"/>
    <property type="evidence" value="ECO:0007669"/>
    <property type="project" value="TreeGrafter"/>
</dbReference>
<reference evidence="18" key="1">
    <citation type="submission" date="2016-10" db="EMBL/GenBank/DDBJ databases">
        <authorList>
            <person name="Varghese N."/>
            <person name="Submissions S."/>
        </authorList>
    </citation>
    <scope>NUCLEOTIDE SEQUENCE [LARGE SCALE GENOMIC DNA]</scope>
    <source>
        <strain evidence="18">DS-12</strain>
    </source>
</reference>
<gene>
    <name evidence="17" type="ORF">SAMN05421741_11270</name>
</gene>
<evidence type="ECO:0000256" key="5">
    <source>
        <dbReference type="ARBA" id="ARBA00015611"/>
    </source>
</evidence>
<dbReference type="InterPro" id="IPR050344">
    <property type="entry name" value="Peptidase_M1_aminopeptidases"/>
</dbReference>
<dbReference type="GO" id="GO:0008270">
    <property type="term" value="F:zinc ion binding"/>
    <property type="evidence" value="ECO:0007669"/>
    <property type="project" value="InterPro"/>
</dbReference>
<keyword evidence="11" id="KW-0862">Zinc</keyword>
<evidence type="ECO:0000256" key="6">
    <source>
        <dbReference type="ARBA" id="ARBA00022438"/>
    </source>
</evidence>
<feature type="domain" description="Aminopeptidase N-like N-terminal" evidence="15">
    <location>
        <begin position="72"/>
        <end position="244"/>
    </location>
</feature>
<evidence type="ECO:0000256" key="10">
    <source>
        <dbReference type="ARBA" id="ARBA00022801"/>
    </source>
</evidence>
<feature type="domain" description="Secretion system C-terminal sorting" evidence="16">
    <location>
        <begin position="588"/>
        <end position="654"/>
    </location>
</feature>
<comment type="similarity">
    <text evidence="3">Belongs to the peptidase M1 family.</text>
</comment>
<sequence length="656" mass="73277">MVELQRNNSIFTQISIFMKRAFFVLACGLFTLSSVAQISANTQDEYRLYEKQAAEKRLAFKQNPNTFNYDVKHQKLELNVDPSQYYISGTVTTQFIPNQNLQTIVFDLSHELTVSAVTQGSQSATFTQANNELVIQLPQAVASGTQGEVKITYAGTPPNDNEAFTQSYHNNTPIIWTLSEPFGAKDWWPCKQSLNDKVDAIDIYLTAPTAMVSVANGVEQSQVTNPDGTKTTHFKHNFPIPAYLVAIAVTDYQIYNQTAGTTPNTFPVVNYLYPENYNSSVSQLGVTLPIMDVFEELFGTYPFHTEKYGHAEFGWGGGMEHTTVSFMGGFSRGLIAHELAHHWFGNKVTCGSWKDIWINEGFAEYMAGLVVEHLDGQNQFVNWKGGKINSITSAPAGNVYLTDAQALDSNRIFSSRLTYNKGSMVVHMLRYVLGDEDFYQGMRNFLNDPAIAYNYAVTTQVKQHLEAASGKDLTEFFNDWIYGEGYPSYQVNAEVVSAKQTKITLSQTSSHAGVSFFEMPVTLRLTGENGQTENVVLQHTQNNQQFVVDTNVGTVSGIEINPFNDIVSKDNQVTFKEVSNPVAEELKVFPNPTETTFQVEIPQKIKVDAMNLYNVSGKLVAQNISNPYPSEQLASGMYVLEIKTAEKTYHKKIIKN</sequence>
<evidence type="ECO:0000256" key="11">
    <source>
        <dbReference type="ARBA" id="ARBA00022833"/>
    </source>
</evidence>
<keyword evidence="12" id="KW-0482">Metalloprotease</keyword>
<evidence type="ECO:0000313" key="17">
    <source>
        <dbReference type="EMBL" id="SFN86072.1"/>
    </source>
</evidence>
<keyword evidence="7" id="KW-0645">Protease</keyword>
<evidence type="ECO:0000256" key="7">
    <source>
        <dbReference type="ARBA" id="ARBA00022670"/>
    </source>
</evidence>
<dbReference type="InterPro" id="IPR042097">
    <property type="entry name" value="Aminopeptidase_N-like_N_sf"/>
</dbReference>
<evidence type="ECO:0000256" key="13">
    <source>
        <dbReference type="SAM" id="SignalP"/>
    </source>
</evidence>
<dbReference type="InterPro" id="IPR027268">
    <property type="entry name" value="Peptidase_M4/M1_CTD_sf"/>
</dbReference>
<dbReference type="Pfam" id="PF01433">
    <property type="entry name" value="Peptidase_M1"/>
    <property type="match status" value="1"/>
</dbReference>
<dbReference type="GO" id="GO:0005737">
    <property type="term" value="C:cytoplasm"/>
    <property type="evidence" value="ECO:0007669"/>
    <property type="project" value="TreeGrafter"/>
</dbReference>
<evidence type="ECO:0000259" key="14">
    <source>
        <dbReference type="Pfam" id="PF01433"/>
    </source>
</evidence>
<dbReference type="Gene3D" id="2.60.40.1730">
    <property type="entry name" value="tricorn interacting facor f3 domain"/>
    <property type="match status" value="1"/>
</dbReference>
<dbReference type="CDD" id="cd09603">
    <property type="entry name" value="M1_APN_like"/>
    <property type="match status" value="1"/>
</dbReference>
<keyword evidence="10" id="KW-0378">Hydrolase</keyword>
<feature type="domain" description="Peptidase M1 membrane alanine aminopeptidase" evidence="14">
    <location>
        <begin position="334"/>
        <end position="480"/>
    </location>
</feature>
<keyword evidence="8" id="KW-0479">Metal-binding</keyword>
<dbReference type="AlphaFoldDB" id="A0A1I5CGX9"/>
<comment type="catalytic activity">
    <reaction evidence="1">
        <text>Release of an N-terminal amino acid, Xaa-|-Yaa- from a peptide, amide or arylamide. Xaa is preferably Ala, but may be most amino acids including Pro (slow action). When a terminal hydrophobic residue is followed by a prolyl residue, the two may be released as an intact Xaa-Pro dipeptide.</text>
        <dbReference type="EC" id="3.4.11.2"/>
    </reaction>
</comment>
<evidence type="ECO:0000313" key="18">
    <source>
        <dbReference type="Proteomes" id="UP000199036"/>
    </source>
</evidence>
<dbReference type="PANTHER" id="PTHR11533:SF174">
    <property type="entry name" value="PUROMYCIN-SENSITIVE AMINOPEPTIDASE-RELATED"/>
    <property type="match status" value="1"/>
</dbReference>
<evidence type="ECO:0000256" key="12">
    <source>
        <dbReference type="ARBA" id="ARBA00023049"/>
    </source>
</evidence>
<evidence type="ECO:0000256" key="2">
    <source>
        <dbReference type="ARBA" id="ARBA00001947"/>
    </source>
</evidence>
<dbReference type="PRINTS" id="PR00756">
    <property type="entry name" value="ALADIPTASE"/>
</dbReference>
<dbReference type="EMBL" id="FOVI01000012">
    <property type="protein sequence ID" value="SFN86072.1"/>
    <property type="molecule type" value="Genomic_DNA"/>
</dbReference>
<dbReference type="EC" id="3.4.11.2" evidence="4"/>
<organism evidence="17 18">
    <name type="scientific">Paenimyroides ummariense</name>
    <dbReference type="NCBI Taxonomy" id="913024"/>
    <lineage>
        <taxon>Bacteria</taxon>
        <taxon>Pseudomonadati</taxon>
        <taxon>Bacteroidota</taxon>
        <taxon>Flavobacteriia</taxon>
        <taxon>Flavobacteriales</taxon>
        <taxon>Flavobacteriaceae</taxon>
        <taxon>Paenimyroides</taxon>
    </lineage>
</organism>
<feature type="signal peptide" evidence="13">
    <location>
        <begin position="1"/>
        <end position="36"/>
    </location>
</feature>
<dbReference type="Proteomes" id="UP000199036">
    <property type="component" value="Unassembled WGS sequence"/>
</dbReference>
<dbReference type="GO" id="GO:0005615">
    <property type="term" value="C:extracellular space"/>
    <property type="evidence" value="ECO:0007669"/>
    <property type="project" value="TreeGrafter"/>
</dbReference>
<keyword evidence="18" id="KW-1185">Reference proteome</keyword>
<evidence type="ECO:0000256" key="9">
    <source>
        <dbReference type="ARBA" id="ARBA00022729"/>
    </source>
</evidence>
<comment type="cofactor">
    <cofactor evidence="2">
        <name>Zn(2+)</name>
        <dbReference type="ChEBI" id="CHEBI:29105"/>
    </cofactor>
</comment>
<dbReference type="SUPFAM" id="SSF63737">
    <property type="entry name" value="Leukotriene A4 hydrolase N-terminal domain"/>
    <property type="match status" value="1"/>
</dbReference>
<proteinExistence type="inferred from homology"/>
<name>A0A1I5CGX9_9FLAO</name>
<accession>A0A1I5CGX9</accession>
<evidence type="ECO:0000256" key="1">
    <source>
        <dbReference type="ARBA" id="ARBA00000098"/>
    </source>
</evidence>
<dbReference type="PANTHER" id="PTHR11533">
    <property type="entry name" value="PROTEASE M1 ZINC METALLOPROTEASE"/>
    <property type="match status" value="1"/>
</dbReference>
<dbReference type="GO" id="GO:0070006">
    <property type="term" value="F:metalloaminopeptidase activity"/>
    <property type="evidence" value="ECO:0007669"/>
    <property type="project" value="TreeGrafter"/>
</dbReference>